<gene>
    <name evidence="1" type="ORF">LCGC14_3063420</name>
</gene>
<proteinExistence type="predicted"/>
<comment type="caution">
    <text evidence="1">The sequence shown here is derived from an EMBL/GenBank/DDBJ whole genome shotgun (WGS) entry which is preliminary data.</text>
</comment>
<accession>A0A0F8WI55</accession>
<dbReference type="AlphaFoldDB" id="A0A0F8WI55"/>
<organism evidence="1">
    <name type="scientific">marine sediment metagenome</name>
    <dbReference type="NCBI Taxonomy" id="412755"/>
    <lineage>
        <taxon>unclassified sequences</taxon>
        <taxon>metagenomes</taxon>
        <taxon>ecological metagenomes</taxon>
    </lineage>
</organism>
<dbReference type="EMBL" id="LAZR01064936">
    <property type="protein sequence ID" value="KKK56547.1"/>
    <property type="molecule type" value="Genomic_DNA"/>
</dbReference>
<protein>
    <submittedName>
        <fullName evidence="1">Uncharacterized protein</fullName>
    </submittedName>
</protein>
<evidence type="ECO:0000313" key="1">
    <source>
        <dbReference type="EMBL" id="KKK56547.1"/>
    </source>
</evidence>
<reference evidence="1" key="1">
    <citation type="journal article" date="2015" name="Nature">
        <title>Complex archaea that bridge the gap between prokaryotes and eukaryotes.</title>
        <authorList>
            <person name="Spang A."/>
            <person name="Saw J.H."/>
            <person name="Jorgensen S.L."/>
            <person name="Zaremba-Niedzwiedzka K."/>
            <person name="Martijn J."/>
            <person name="Lind A.E."/>
            <person name="van Eijk R."/>
            <person name="Schleper C."/>
            <person name="Guy L."/>
            <person name="Ettema T.J."/>
        </authorList>
    </citation>
    <scope>NUCLEOTIDE SEQUENCE</scope>
</reference>
<sequence length="117" mass="13341">MTPNESRTGLTSNQLRTAFKQHPKRNNQDWANLWGISKEAVRKLRKTRGLAPTSQILRQIRAEELAKKQAAKVLEDARLSDRTCPVDGALVPVRRKLTCSSKCAQVYRSTFVHRVTR</sequence>
<name>A0A0F8WI55_9ZZZZ</name>